<reference evidence="1" key="1">
    <citation type="submission" date="2020-04" db="EMBL/GenBank/DDBJ databases">
        <authorList>
            <person name="Alioto T."/>
            <person name="Alioto T."/>
            <person name="Gomez Garrido J."/>
        </authorList>
    </citation>
    <scope>NUCLEOTIDE SEQUENCE</scope>
    <source>
        <strain evidence="1">A484AB</strain>
    </source>
</reference>
<comment type="caution">
    <text evidence="1">The sequence shown here is derived from an EMBL/GenBank/DDBJ whole genome shotgun (WGS) entry which is preliminary data.</text>
</comment>
<dbReference type="Proteomes" id="UP001152795">
    <property type="component" value="Unassembled WGS sequence"/>
</dbReference>
<sequence length="342" mass="38574">MFASHLSPKKHAAIAKLVGRKCSVRFLVNDVEMEALWDTGSQVSIFPEQVLSDNFSDLKIRDISELLGADSGLNLTATNGTPIPYKGWVEARFRLNREDEKEVTLPFLVTPEQLEQPMIEYNVIELFLQKGENYSDNLSVAHHIVSIFNNVGVKDAEQLINIIQRNDGELFCQVKTSKRHITIPKKATKTVPCRANTGTIENARPVLFEPDEKQEWPRGLIVNETLASVKSGKSTIMQAQVTNGRTVLGSLELIRSVTPIEVKLKENVDEKRVDMNFGMEKQRTSQTKDPCHSTVNSEKEQFIPEVDLSTLTLEQHTLVKKCYVRSEMLFRSTMTTLGVSRT</sequence>
<dbReference type="EMBL" id="CACRXK020016106">
    <property type="protein sequence ID" value="CAB4029341.1"/>
    <property type="molecule type" value="Genomic_DNA"/>
</dbReference>
<keyword evidence="2" id="KW-1185">Reference proteome</keyword>
<gene>
    <name evidence="1" type="ORF">PACLA_8A015635</name>
</gene>
<organism evidence="1 2">
    <name type="scientific">Paramuricea clavata</name>
    <name type="common">Red gorgonian</name>
    <name type="synonym">Violescent sea-whip</name>
    <dbReference type="NCBI Taxonomy" id="317549"/>
    <lineage>
        <taxon>Eukaryota</taxon>
        <taxon>Metazoa</taxon>
        <taxon>Cnidaria</taxon>
        <taxon>Anthozoa</taxon>
        <taxon>Octocorallia</taxon>
        <taxon>Malacalcyonacea</taxon>
        <taxon>Plexauridae</taxon>
        <taxon>Paramuricea</taxon>
    </lineage>
</organism>
<proteinExistence type="predicted"/>
<evidence type="ECO:0000313" key="2">
    <source>
        <dbReference type="Proteomes" id="UP001152795"/>
    </source>
</evidence>
<accession>A0A6S7JFT2</accession>
<evidence type="ECO:0000313" key="1">
    <source>
        <dbReference type="EMBL" id="CAB4029341.1"/>
    </source>
</evidence>
<protein>
    <submittedName>
        <fullName evidence="1">Uncharacterized protein</fullName>
    </submittedName>
</protein>
<name>A0A6S7JFT2_PARCT</name>
<dbReference type="AlphaFoldDB" id="A0A6S7JFT2"/>